<protein>
    <recommendedName>
        <fullName evidence="4">Secreted protein</fullName>
    </recommendedName>
</protein>
<feature type="signal peptide" evidence="1">
    <location>
        <begin position="1"/>
        <end position="16"/>
    </location>
</feature>
<organism evidence="2 3">
    <name type="scientific">Colocasia esculenta</name>
    <name type="common">Wild taro</name>
    <name type="synonym">Arum esculentum</name>
    <dbReference type="NCBI Taxonomy" id="4460"/>
    <lineage>
        <taxon>Eukaryota</taxon>
        <taxon>Viridiplantae</taxon>
        <taxon>Streptophyta</taxon>
        <taxon>Embryophyta</taxon>
        <taxon>Tracheophyta</taxon>
        <taxon>Spermatophyta</taxon>
        <taxon>Magnoliopsida</taxon>
        <taxon>Liliopsida</taxon>
        <taxon>Araceae</taxon>
        <taxon>Aroideae</taxon>
        <taxon>Colocasieae</taxon>
        <taxon>Colocasia</taxon>
    </lineage>
</organism>
<comment type="caution">
    <text evidence="2">The sequence shown here is derived from an EMBL/GenBank/DDBJ whole genome shotgun (WGS) entry which is preliminary data.</text>
</comment>
<evidence type="ECO:0000313" key="3">
    <source>
        <dbReference type="Proteomes" id="UP000652761"/>
    </source>
</evidence>
<proteinExistence type="predicted"/>
<sequence length="210" mass="21925">MLQASGSALFLWCCFACSPGARHSRACPVLRGCYRCLGPPSLGSCSGSTPGYECARVGIPREQTLERRGKRPVLLVVPTSVFSQFRGPILGCQPVMAPACVASRPSDVEVFGVPGVDQTVLVSLPRSTLVPEPRREVRRGATAWPGCGIACVVCFCGGFVSPFTGVEAGARIASRACGLRVPLLATSGGGLVAVVVTTFPHDIFECSSLP</sequence>
<gene>
    <name evidence="2" type="ORF">Taro_025988</name>
</gene>
<keyword evidence="1" id="KW-0732">Signal</keyword>
<reference evidence="2" key="1">
    <citation type="submission" date="2017-07" db="EMBL/GenBank/DDBJ databases">
        <title>Taro Niue Genome Assembly and Annotation.</title>
        <authorList>
            <person name="Atibalentja N."/>
            <person name="Keating K."/>
            <person name="Fields C.J."/>
        </authorList>
    </citation>
    <scope>NUCLEOTIDE SEQUENCE</scope>
    <source>
        <strain evidence="2">Niue_2</strain>
        <tissue evidence="2">Leaf</tissue>
    </source>
</reference>
<accession>A0A843VM69</accession>
<evidence type="ECO:0000256" key="1">
    <source>
        <dbReference type="SAM" id="SignalP"/>
    </source>
</evidence>
<name>A0A843VM69_COLES</name>
<keyword evidence="3" id="KW-1185">Reference proteome</keyword>
<dbReference type="EMBL" id="NMUH01001550">
    <property type="protein sequence ID" value="MQL93343.1"/>
    <property type="molecule type" value="Genomic_DNA"/>
</dbReference>
<dbReference type="Proteomes" id="UP000652761">
    <property type="component" value="Unassembled WGS sequence"/>
</dbReference>
<feature type="chain" id="PRO_5032841593" description="Secreted protein" evidence="1">
    <location>
        <begin position="17"/>
        <end position="210"/>
    </location>
</feature>
<evidence type="ECO:0008006" key="4">
    <source>
        <dbReference type="Google" id="ProtNLM"/>
    </source>
</evidence>
<dbReference type="AlphaFoldDB" id="A0A843VM69"/>
<evidence type="ECO:0000313" key="2">
    <source>
        <dbReference type="EMBL" id="MQL93343.1"/>
    </source>
</evidence>